<organism evidence="1">
    <name type="scientific">Spodoptera frugiperda</name>
    <name type="common">Fall armyworm</name>
    <dbReference type="NCBI Taxonomy" id="7108"/>
    <lineage>
        <taxon>Eukaryota</taxon>
        <taxon>Metazoa</taxon>
        <taxon>Ecdysozoa</taxon>
        <taxon>Arthropoda</taxon>
        <taxon>Hexapoda</taxon>
        <taxon>Insecta</taxon>
        <taxon>Pterygota</taxon>
        <taxon>Neoptera</taxon>
        <taxon>Endopterygota</taxon>
        <taxon>Lepidoptera</taxon>
        <taxon>Glossata</taxon>
        <taxon>Ditrysia</taxon>
        <taxon>Noctuoidea</taxon>
        <taxon>Noctuidae</taxon>
        <taxon>Amphipyrinae</taxon>
        <taxon>Spodoptera</taxon>
    </lineage>
</organism>
<gene>
    <name evidence="1" type="ORF">SFRICE_013638</name>
</gene>
<reference evidence="1" key="1">
    <citation type="submission" date="2016-07" db="EMBL/GenBank/DDBJ databases">
        <authorList>
            <person name="Bretaudeau A."/>
        </authorList>
    </citation>
    <scope>NUCLEOTIDE SEQUENCE</scope>
    <source>
        <strain evidence="1">Rice</strain>
        <tissue evidence="1">Whole body</tissue>
    </source>
</reference>
<proteinExistence type="predicted"/>
<accession>A0A2H1V630</accession>
<evidence type="ECO:0000313" key="1">
    <source>
        <dbReference type="EMBL" id="SOQ36315.1"/>
    </source>
</evidence>
<dbReference type="Gene3D" id="3.30.365.10">
    <property type="entry name" value="Aldehyde oxidase/xanthine dehydrogenase, molybdopterin binding domain"/>
    <property type="match status" value="1"/>
</dbReference>
<name>A0A2H1V630_SPOFR</name>
<sequence length="72" mass="8107">MVIFIFAIDPLDVGEPPICMAVVVAFALREAIVAARLESGIPTTQWFREDGPYTVDRNFLLSITKTEDFKFN</sequence>
<protein>
    <submittedName>
        <fullName evidence="1">SFRICE_013638</fullName>
    </submittedName>
</protein>
<dbReference type="EMBL" id="ODYU01000882">
    <property type="protein sequence ID" value="SOQ36315.1"/>
    <property type="molecule type" value="Genomic_DNA"/>
</dbReference>
<dbReference type="AlphaFoldDB" id="A0A2H1V630"/>